<keyword evidence="1" id="KW-0539">Nucleus</keyword>
<dbReference type="Proteomes" id="UP000002037">
    <property type="component" value="Unassembled WGS sequence"/>
</dbReference>
<protein>
    <recommendedName>
        <fullName evidence="3">Zn(2)-C6 fungal-type domain-containing protein</fullName>
    </recommendedName>
</protein>
<dbReference type="VEuPathDB" id="FungiDB:CTRG_03975"/>
<dbReference type="InterPro" id="IPR036864">
    <property type="entry name" value="Zn2-C6_fun-type_DNA-bd_sf"/>
</dbReference>
<organism evidence="4 5">
    <name type="scientific">Candida tropicalis (strain ATCC MYA-3404 / T1)</name>
    <name type="common">Yeast</name>
    <dbReference type="NCBI Taxonomy" id="294747"/>
    <lineage>
        <taxon>Eukaryota</taxon>
        <taxon>Fungi</taxon>
        <taxon>Dikarya</taxon>
        <taxon>Ascomycota</taxon>
        <taxon>Saccharomycotina</taxon>
        <taxon>Pichiomycetes</taxon>
        <taxon>Debaryomycetaceae</taxon>
        <taxon>Candida/Lodderomyces clade</taxon>
        <taxon>Candida</taxon>
    </lineage>
</organism>
<name>C5MCM4_CANTT</name>
<evidence type="ECO:0000256" key="1">
    <source>
        <dbReference type="ARBA" id="ARBA00023242"/>
    </source>
</evidence>
<accession>C5MCM4</accession>
<dbReference type="EMBL" id="GG692399">
    <property type="protein sequence ID" value="EER32304.1"/>
    <property type="molecule type" value="Genomic_DNA"/>
</dbReference>
<reference evidence="4 5" key="1">
    <citation type="journal article" date="2009" name="Nature">
        <title>Evolution of pathogenicity and sexual reproduction in eight Candida genomes.</title>
        <authorList>
            <person name="Butler G."/>
            <person name="Rasmussen M.D."/>
            <person name="Lin M.F."/>
            <person name="Santos M.A."/>
            <person name="Sakthikumar S."/>
            <person name="Munro C.A."/>
            <person name="Rheinbay E."/>
            <person name="Grabherr M."/>
            <person name="Forche A."/>
            <person name="Reedy J.L."/>
            <person name="Agrafioti I."/>
            <person name="Arnaud M.B."/>
            <person name="Bates S."/>
            <person name="Brown A.J."/>
            <person name="Brunke S."/>
            <person name="Costanzo M.C."/>
            <person name="Fitzpatrick D.A."/>
            <person name="de Groot P.W."/>
            <person name="Harris D."/>
            <person name="Hoyer L.L."/>
            <person name="Hube B."/>
            <person name="Klis F.M."/>
            <person name="Kodira C."/>
            <person name="Lennard N."/>
            <person name="Logue M.E."/>
            <person name="Martin R."/>
            <person name="Neiman A.M."/>
            <person name="Nikolaou E."/>
            <person name="Quail M.A."/>
            <person name="Quinn J."/>
            <person name="Santos M.C."/>
            <person name="Schmitzberger F.F."/>
            <person name="Sherlock G."/>
            <person name="Shah P."/>
            <person name="Silverstein K.A."/>
            <person name="Skrzypek M.S."/>
            <person name="Soll D."/>
            <person name="Staggs R."/>
            <person name="Stansfield I."/>
            <person name="Stumpf M.P."/>
            <person name="Sudbery P.E."/>
            <person name="Srikantha T."/>
            <person name="Zeng Q."/>
            <person name="Berman J."/>
            <person name="Berriman M."/>
            <person name="Heitman J."/>
            <person name="Gow N.A."/>
            <person name="Lorenz M.C."/>
            <person name="Birren B.W."/>
            <person name="Kellis M."/>
            <person name="Cuomo C.A."/>
        </authorList>
    </citation>
    <scope>NUCLEOTIDE SEQUENCE [LARGE SCALE GENOMIC DNA]</scope>
    <source>
        <strain evidence="5">ATCC MYA-3404 / T1</strain>
    </source>
</reference>
<evidence type="ECO:0000313" key="4">
    <source>
        <dbReference type="EMBL" id="EER32304.1"/>
    </source>
</evidence>
<dbReference type="RefSeq" id="XP_002549678.1">
    <property type="nucleotide sequence ID" value="XM_002549632.1"/>
</dbReference>
<feature type="domain" description="Zn(2)-C6 fungal-type" evidence="3">
    <location>
        <begin position="13"/>
        <end position="43"/>
    </location>
</feature>
<evidence type="ECO:0000259" key="3">
    <source>
        <dbReference type="PROSITE" id="PS50048"/>
    </source>
</evidence>
<dbReference type="PANTHER" id="PTHR37534">
    <property type="entry name" value="TRANSCRIPTIONAL ACTIVATOR PROTEIN UGA3"/>
    <property type="match status" value="1"/>
</dbReference>
<dbReference type="Pfam" id="PF00172">
    <property type="entry name" value="Zn_clus"/>
    <property type="match status" value="1"/>
</dbReference>
<keyword evidence="5" id="KW-1185">Reference proteome</keyword>
<dbReference type="PROSITE" id="PS00463">
    <property type="entry name" value="ZN2_CY6_FUNGAL_1"/>
    <property type="match status" value="1"/>
</dbReference>
<dbReference type="SMART" id="SM00066">
    <property type="entry name" value="GAL4"/>
    <property type="match status" value="1"/>
</dbReference>
<evidence type="ECO:0000313" key="5">
    <source>
        <dbReference type="Proteomes" id="UP000002037"/>
    </source>
</evidence>
<dbReference type="KEGG" id="ctp:CTRG_03975"/>
<dbReference type="PROSITE" id="PS50048">
    <property type="entry name" value="ZN2_CY6_FUNGAL_2"/>
    <property type="match status" value="1"/>
</dbReference>
<dbReference type="GO" id="GO:0000981">
    <property type="term" value="F:DNA-binding transcription factor activity, RNA polymerase II-specific"/>
    <property type="evidence" value="ECO:0007669"/>
    <property type="project" value="InterPro"/>
</dbReference>
<feature type="region of interest" description="Disordered" evidence="2">
    <location>
        <begin position="162"/>
        <end position="181"/>
    </location>
</feature>
<sequence>MNNTTKKIRSKTGCLTCRRRKKKCDETKPKCNTCVRLKLECEWPSLATNTNLSSKQKTKQSNNILPINHQSKVTKVRKKRVNSVGTITNESIAKPIVNDEFQTNNDINSIATMHITTFQGDNLPLSTSSSNPMNVITPYTQITPGVVSISNIREVLVEPDSSQYSSDEQNHGAISMSRGTSVNSSHKKSNYYLKRIAMQEDCVEIENNSSASIPVITSSVQEYSSVASSSVAPTVPNLDSFINLNPSLEYPDATKNIMNREK</sequence>
<evidence type="ECO:0000256" key="2">
    <source>
        <dbReference type="SAM" id="MobiDB-lite"/>
    </source>
</evidence>
<dbReference type="HOGENOM" id="CLU_1061732_0_0_1"/>
<dbReference type="SUPFAM" id="SSF57701">
    <property type="entry name" value="Zn2/Cys6 DNA-binding domain"/>
    <property type="match status" value="1"/>
</dbReference>
<dbReference type="AlphaFoldDB" id="C5MCM4"/>
<dbReference type="GO" id="GO:0008270">
    <property type="term" value="F:zinc ion binding"/>
    <property type="evidence" value="ECO:0007669"/>
    <property type="project" value="InterPro"/>
</dbReference>
<dbReference type="CDD" id="cd00067">
    <property type="entry name" value="GAL4"/>
    <property type="match status" value="1"/>
</dbReference>
<proteinExistence type="predicted"/>
<dbReference type="InterPro" id="IPR001138">
    <property type="entry name" value="Zn2Cys6_DnaBD"/>
</dbReference>
<dbReference type="GeneID" id="8295823"/>
<dbReference type="Gene3D" id="4.10.240.10">
    <property type="entry name" value="Zn(2)-C6 fungal-type DNA-binding domain"/>
    <property type="match status" value="1"/>
</dbReference>
<dbReference type="OrthoDB" id="415590at2759"/>
<dbReference type="eggNOG" id="ENOG502QWIS">
    <property type="taxonomic scope" value="Eukaryota"/>
</dbReference>
<dbReference type="PANTHER" id="PTHR37534:SF46">
    <property type="entry name" value="ZN(II)2CYS6 TRANSCRIPTION FACTOR (EUROFUNG)"/>
    <property type="match status" value="1"/>
</dbReference>
<gene>
    <name evidence="4" type="ORF">CTRG_03975</name>
</gene>